<feature type="transmembrane region" description="Helical" evidence="1">
    <location>
        <begin position="47"/>
        <end position="67"/>
    </location>
</feature>
<keyword evidence="1" id="KW-1133">Transmembrane helix</keyword>
<dbReference type="GO" id="GO:0016323">
    <property type="term" value="C:basolateral plasma membrane"/>
    <property type="evidence" value="ECO:0007669"/>
    <property type="project" value="TreeGrafter"/>
</dbReference>
<name>A0A1I8EPQ9_WUCBA</name>
<organism evidence="2">
    <name type="scientific">Wuchereria bancrofti</name>
    <dbReference type="NCBI Taxonomy" id="6293"/>
    <lineage>
        <taxon>Eukaryota</taxon>
        <taxon>Metazoa</taxon>
        <taxon>Ecdysozoa</taxon>
        <taxon>Nematoda</taxon>
        <taxon>Chromadorea</taxon>
        <taxon>Rhabditida</taxon>
        <taxon>Spirurina</taxon>
        <taxon>Spiruromorpha</taxon>
        <taxon>Filarioidea</taxon>
        <taxon>Onchocercidae</taxon>
        <taxon>Wuchereria</taxon>
    </lineage>
</organism>
<dbReference type="PANTHER" id="PTHR11388:SF76">
    <property type="entry name" value="SOLUTE CARRIER ORGANIC ANION TRANSPORTER FAMILY MEMBER"/>
    <property type="match status" value="1"/>
</dbReference>
<dbReference type="GO" id="GO:0015347">
    <property type="term" value="F:sodium-independent organic anion transmembrane transporter activity"/>
    <property type="evidence" value="ECO:0007669"/>
    <property type="project" value="TreeGrafter"/>
</dbReference>
<accession>A0A1I8EPQ9</accession>
<protein>
    <recommendedName>
        <fullName evidence="3">Solute carrier organic anion transporter family member</fullName>
    </recommendedName>
</protein>
<sequence length="564" mass="63568">MSDQRTVIGFFILFLTVYFLESIGGFFMASVVVSIEKQFQISSRMSGLMVSAGDFGYIPSVVFVSYFESKLISDQSNRIDEIQASTFLNHAETISNVELIPMTFLRVYLCTRISHTMIEKLDEALKTYALNTTLRQFANEKLSSCFLQNNSNQLCAIFFNFLEQLNQPNMTEISNLRILTTSPFSFCNTMFNALRREINKFGCSNRLSNIGPFIMIFAGLLILGVGRTMPYSLGLPLIDDNFSVPAGLTPRDPSWIGRWWAGFLGIGIMMLCPSLALYLYPTCVNYKSDNLNDERYNVAKNNLDDNQTSEIHSLVNERLTVEEKMRHKGLALIDRYATRNEEGNTIVPTSAKAKIIAIQFGLPQHKINLFLGLASLPGLAIGLFIGGLIMRKFKLQGRRAAVYILVCSLIAALFSLQNAMIGCKSVLGLIGNKARLINHNFTTTCNNDCNCIDMPLYPVCNRQREAFYSPCHAGCPLDQTFANPSIHKIFRNCSCSNSINNDVSRDFCNQRICEQKFIWYFINLAFSGIFGGMSIIPAVLIVLRYVRLFFTRINGIYFNLNDNL</sequence>
<dbReference type="InterPro" id="IPR004156">
    <property type="entry name" value="OATP"/>
</dbReference>
<feature type="transmembrane region" description="Helical" evidence="1">
    <location>
        <begin position="213"/>
        <end position="238"/>
    </location>
</feature>
<dbReference type="WBParaSite" id="maker-PairedContig_3857-snap-gene-0.3-mRNA-1">
    <property type="protein sequence ID" value="maker-PairedContig_3857-snap-gene-0.3-mRNA-1"/>
    <property type="gene ID" value="maker-PairedContig_3857-snap-gene-0.3"/>
</dbReference>
<keyword evidence="1" id="KW-0472">Membrane</keyword>
<dbReference type="AlphaFoldDB" id="A0A1I8EPQ9"/>
<feature type="transmembrane region" description="Helical" evidence="1">
    <location>
        <begin position="6"/>
        <end position="35"/>
    </location>
</feature>
<dbReference type="PANTHER" id="PTHR11388">
    <property type="entry name" value="ORGANIC ANION TRANSPORTER"/>
    <property type="match status" value="1"/>
</dbReference>
<dbReference type="STRING" id="6293.A0A1I8EPQ9"/>
<feature type="transmembrane region" description="Helical" evidence="1">
    <location>
        <begin position="401"/>
        <end position="420"/>
    </location>
</feature>
<dbReference type="GO" id="GO:0043252">
    <property type="term" value="P:sodium-independent organic anion transport"/>
    <property type="evidence" value="ECO:0007669"/>
    <property type="project" value="TreeGrafter"/>
</dbReference>
<feature type="transmembrane region" description="Helical" evidence="1">
    <location>
        <begin position="517"/>
        <end position="543"/>
    </location>
</feature>
<evidence type="ECO:0000256" key="1">
    <source>
        <dbReference type="SAM" id="Phobius"/>
    </source>
</evidence>
<proteinExistence type="predicted"/>
<feature type="transmembrane region" description="Helical" evidence="1">
    <location>
        <begin position="369"/>
        <end position="389"/>
    </location>
</feature>
<evidence type="ECO:0000313" key="2">
    <source>
        <dbReference type="WBParaSite" id="maker-PairedContig_3857-snap-gene-0.3-mRNA-1"/>
    </source>
</evidence>
<reference evidence="2" key="1">
    <citation type="submission" date="2016-11" db="UniProtKB">
        <authorList>
            <consortium name="WormBaseParasite"/>
        </authorList>
    </citation>
    <scope>IDENTIFICATION</scope>
    <source>
        <strain evidence="2">pt0022</strain>
    </source>
</reference>
<feature type="transmembrane region" description="Helical" evidence="1">
    <location>
        <begin position="259"/>
        <end position="280"/>
    </location>
</feature>
<keyword evidence="1" id="KW-0812">Transmembrane</keyword>
<evidence type="ECO:0008006" key="3">
    <source>
        <dbReference type="Google" id="ProtNLM"/>
    </source>
</evidence>
<dbReference type="Pfam" id="PF03137">
    <property type="entry name" value="OATP"/>
    <property type="match status" value="2"/>
</dbReference>